<evidence type="ECO:0000256" key="3">
    <source>
        <dbReference type="SAM" id="MobiDB-lite"/>
    </source>
</evidence>
<organism evidence="4 5">
    <name type="scientific">Meganyctiphanes norvegica</name>
    <name type="common">Northern krill</name>
    <name type="synonym">Thysanopoda norvegica</name>
    <dbReference type="NCBI Taxonomy" id="48144"/>
    <lineage>
        <taxon>Eukaryota</taxon>
        <taxon>Metazoa</taxon>
        <taxon>Ecdysozoa</taxon>
        <taxon>Arthropoda</taxon>
        <taxon>Crustacea</taxon>
        <taxon>Multicrustacea</taxon>
        <taxon>Malacostraca</taxon>
        <taxon>Eumalacostraca</taxon>
        <taxon>Eucarida</taxon>
        <taxon>Euphausiacea</taxon>
        <taxon>Euphausiidae</taxon>
        <taxon>Meganyctiphanes</taxon>
    </lineage>
</organism>
<dbReference type="PROSITE" id="PS51155">
    <property type="entry name" value="CHIT_BIND_RR_2"/>
    <property type="match status" value="1"/>
</dbReference>
<evidence type="ECO:0000256" key="2">
    <source>
        <dbReference type="PROSITE-ProRule" id="PRU00497"/>
    </source>
</evidence>
<name>A0AAV2SNP1_MEGNR</name>
<dbReference type="InterPro" id="IPR000618">
    <property type="entry name" value="Insect_cuticle"/>
</dbReference>
<protein>
    <recommendedName>
        <fullName evidence="6">Cuticle protein</fullName>
    </recommendedName>
</protein>
<feature type="non-terminal residue" evidence="4">
    <location>
        <position position="1"/>
    </location>
</feature>
<dbReference type="EMBL" id="CAXKWB010096459">
    <property type="protein sequence ID" value="CAL4220857.1"/>
    <property type="molecule type" value="Genomic_DNA"/>
</dbReference>
<evidence type="ECO:0008006" key="6">
    <source>
        <dbReference type="Google" id="ProtNLM"/>
    </source>
</evidence>
<reference evidence="4 5" key="1">
    <citation type="submission" date="2024-05" db="EMBL/GenBank/DDBJ databases">
        <authorList>
            <person name="Wallberg A."/>
        </authorList>
    </citation>
    <scope>NUCLEOTIDE SEQUENCE [LARGE SCALE GENOMIC DNA]</scope>
</reference>
<dbReference type="GO" id="GO:0031012">
    <property type="term" value="C:extracellular matrix"/>
    <property type="evidence" value="ECO:0007669"/>
    <property type="project" value="TreeGrafter"/>
</dbReference>
<dbReference type="InterPro" id="IPR051217">
    <property type="entry name" value="Insect_Cuticle_Struc_Prot"/>
</dbReference>
<dbReference type="Proteomes" id="UP001497623">
    <property type="component" value="Unassembled WGS sequence"/>
</dbReference>
<comment type="caution">
    <text evidence="4">The sequence shown here is derived from an EMBL/GenBank/DDBJ whole genome shotgun (WGS) entry which is preliminary data.</text>
</comment>
<evidence type="ECO:0000256" key="1">
    <source>
        <dbReference type="ARBA" id="ARBA00022460"/>
    </source>
</evidence>
<dbReference type="AlphaFoldDB" id="A0AAV2SNP1"/>
<dbReference type="PANTHER" id="PTHR12236">
    <property type="entry name" value="STRUCTURAL CONTITUENT OF CUTICLE"/>
    <property type="match status" value="1"/>
</dbReference>
<dbReference type="GO" id="GO:0005615">
    <property type="term" value="C:extracellular space"/>
    <property type="evidence" value="ECO:0007669"/>
    <property type="project" value="TreeGrafter"/>
</dbReference>
<sequence length="130" mass="14240">EVLDYAPTNPEYRHAYEVADDETGADFHQEEERDGDQTQGSYSVALPDGRTQTVTYYVNGDGGFVAEVTYEGEAQYPPEPEGGYGPWTGPIAGAPHIVRGEYSTPTRTYITPDSSEEVETPRGLYSAPRA</sequence>
<feature type="region of interest" description="Disordered" evidence="3">
    <location>
        <begin position="1"/>
        <end position="45"/>
    </location>
</feature>
<accession>A0AAV2SNP1</accession>
<evidence type="ECO:0000313" key="5">
    <source>
        <dbReference type="Proteomes" id="UP001497623"/>
    </source>
</evidence>
<proteinExistence type="predicted"/>
<dbReference type="GO" id="GO:0042302">
    <property type="term" value="F:structural constituent of cuticle"/>
    <property type="evidence" value="ECO:0007669"/>
    <property type="project" value="UniProtKB-UniRule"/>
</dbReference>
<gene>
    <name evidence="4" type="ORF">MNOR_LOCUS39063</name>
</gene>
<dbReference type="PANTHER" id="PTHR12236:SF79">
    <property type="entry name" value="CUTICULAR PROTEIN 50CB-RELATED"/>
    <property type="match status" value="1"/>
</dbReference>
<feature type="region of interest" description="Disordered" evidence="3">
    <location>
        <begin position="74"/>
        <end position="130"/>
    </location>
</feature>
<dbReference type="Pfam" id="PF00379">
    <property type="entry name" value="Chitin_bind_4"/>
    <property type="match status" value="1"/>
</dbReference>
<keyword evidence="5" id="KW-1185">Reference proteome</keyword>
<evidence type="ECO:0000313" key="4">
    <source>
        <dbReference type="EMBL" id="CAL4220857.1"/>
    </source>
</evidence>
<feature type="compositionally biased region" description="Polar residues" evidence="3">
    <location>
        <begin position="103"/>
        <end position="113"/>
    </location>
</feature>
<keyword evidence="1 2" id="KW-0193">Cuticle</keyword>